<evidence type="ECO:0000256" key="2">
    <source>
        <dbReference type="ARBA" id="ARBA00022448"/>
    </source>
</evidence>
<keyword evidence="9" id="KW-1185">Reference proteome</keyword>
<feature type="transmembrane region" description="Helical" evidence="6">
    <location>
        <begin position="12"/>
        <end position="34"/>
    </location>
</feature>
<dbReference type="InterPro" id="IPR052714">
    <property type="entry name" value="MFS_Exporter"/>
</dbReference>
<evidence type="ECO:0000256" key="4">
    <source>
        <dbReference type="ARBA" id="ARBA00022989"/>
    </source>
</evidence>
<evidence type="ECO:0000259" key="7">
    <source>
        <dbReference type="PROSITE" id="PS50850"/>
    </source>
</evidence>
<dbReference type="InterPro" id="IPR011701">
    <property type="entry name" value="MFS"/>
</dbReference>
<dbReference type="KEGG" id="ctae:BGI42_03400"/>
<feature type="transmembrane region" description="Helical" evidence="6">
    <location>
        <begin position="280"/>
        <end position="298"/>
    </location>
</feature>
<feature type="transmembrane region" description="Helical" evidence="6">
    <location>
        <begin position="165"/>
        <end position="186"/>
    </location>
</feature>
<dbReference type="SUPFAM" id="SSF103473">
    <property type="entry name" value="MFS general substrate transporter"/>
    <property type="match status" value="1"/>
</dbReference>
<feature type="transmembrane region" description="Helical" evidence="6">
    <location>
        <begin position="135"/>
        <end position="159"/>
    </location>
</feature>
<keyword evidence="5 6" id="KW-0472">Membrane</keyword>
<dbReference type="PANTHER" id="PTHR23531">
    <property type="entry name" value="QUINOLENE RESISTANCE PROTEIN NORA"/>
    <property type="match status" value="1"/>
</dbReference>
<dbReference type="EMBL" id="CP017253">
    <property type="protein sequence ID" value="AOR22813.1"/>
    <property type="molecule type" value="Genomic_DNA"/>
</dbReference>
<dbReference type="OrthoDB" id="9814001at2"/>
<dbReference type="GO" id="GO:0022857">
    <property type="term" value="F:transmembrane transporter activity"/>
    <property type="evidence" value="ECO:0007669"/>
    <property type="project" value="InterPro"/>
</dbReference>
<feature type="transmembrane region" description="Helical" evidence="6">
    <location>
        <begin position="217"/>
        <end position="243"/>
    </location>
</feature>
<feature type="transmembrane region" description="Helical" evidence="6">
    <location>
        <begin position="249"/>
        <end position="268"/>
    </location>
</feature>
<dbReference type="InterPro" id="IPR020846">
    <property type="entry name" value="MFS_dom"/>
</dbReference>
<protein>
    <submittedName>
        <fullName evidence="8">MFS transporter</fullName>
    </submittedName>
</protein>
<gene>
    <name evidence="8" type="ORF">BGI42_03400</name>
</gene>
<evidence type="ECO:0000256" key="6">
    <source>
        <dbReference type="SAM" id="Phobius"/>
    </source>
</evidence>
<dbReference type="PANTHER" id="PTHR23531:SF1">
    <property type="entry name" value="QUINOLENE RESISTANCE PROTEIN NORA"/>
    <property type="match status" value="1"/>
</dbReference>
<sequence>MDKKEKLWTRHFIFALLITIGVNLACNLLLSTIAIYTKQITQVDSYAGIMTGAFTLAALFIRLIAGKLLDDVGRRKILILGLVITALSTIAYLITDNIYIIILLRILQGFGFGISSTAVATIVTDVTPKSRMLEGIGYSGVGITITTAIGPSIALALVGKNYENFKLLFITTTIVAIITILISLRLSYNENVTKNKLEQDNNKVNMSIKENNDMKNVFAPGIILFLAAVAESTILAFTALYGIELGFNNIGLFFTINALGILASRLFINQIVNKFEINTVLSYGLIIFGASIFGISTVRSMSQLIIFGFLCGVMMGSLLPIINLMILDSVSVNKKGMANAIYYALIDGGYGVGSIIWGKVVIGQGYRSIYEYAGFTLIVAFIIFLFHLMKSKKLVLNKI</sequence>
<name>A0A1D7XHK0_9CLOT</name>
<keyword evidence="3 6" id="KW-0812">Transmembrane</keyword>
<dbReference type="AlphaFoldDB" id="A0A1D7XHK0"/>
<dbReference type="STRING" id="394958.BGI42_03400"/>
<keyword evidence="4 6" id="KW-1133">Transmembrane helix</keyword>
<feature type="transmembrane region" description="Helical" evidence="6">
    <location>
        <begin position="339"/>
        <end position="357"/>
    </location>
</feature>
<evidence type="ECO:0000256" key="5">
    <source>
        <dbReference type="ARBA" id="ARBA00023136"/>
    </source>
</evidence>
<feature type="transmembrane region" description="Helical" evidence="6">
    <location>
        <begin position="369"/>
        <end position="389"/>
    </location>
</feature>
<reference evidence="9" key="1">
    <citation type="submission" date="2016-09" db="EMBL/GenBank/DDBJ databases">
        <title>Genomics of Clostridium taeniosporum, an organism which forms endospores with ribbon-like appendages.</title>
        <authorList>
            <person name="Walker J.R."/>
        </authorList>
    </citation>
    <scope>NUCLEOTIDE SEQUENCE [LARGE SCALE GENOMIC DNA]</scope>
    <source>
        <strain evidence="9">1/k</strain>
    </source>
</reference>
<feature type="transmembrane region" description="Helical" evidence="6">
    <location>
        <begin position="304"/>
        <end position="327"/>
    </location>
</feature>
<feature type="transmembrane region" description="Helical" evidence="6">
    <location>
        <begin position="100"/>
        <end position="123"/>
    </location>
</feature>
<dbReference type="Proteomes" id="UP000094652">
    <property type="component" value="Chromosome"/>
</dbReference>
<evidence type="ECO:0000313" key="9">
    <source>
        <dbReference type="Proteomes" id="UP000094652"/>
    </source>
</evidence>
<feature type="transmembrane region" description="Helical" evidence="6">
    <location>
        <begin position="77"/>
        <end position="94"/>
    </location>
</feature>
<evidence type="ECO:0000313" key="8">
    <source>
        <dbReference type="EMBL" id="AOR22813.1"/>
    </source>
</evidence>
<organism evidence="8 9">
    <name type="scientific">Clostridium taeniosporum</name>
    <dbReference type="NCBI Taxonomy" id="394958"/>
    <lineage>
        <taxon>Bacteria</taxon>
        <taxon>Bacillati</taxon>
        <taxon>Bacillota</taxon>
        <taxon>Clostridia</taxon>
        <taxon>Eubacteriales</taxon>
        <taxon>Clostridiaceae</taxon>
        <taxon>Clostridium</taxon>
    </lineage>
</organism>
<dbReference type="CDD" id="cd17489">
    <property type="entry name" value="MFS_YfcJ_like"/>
    <property type="match status" value="1"/>
</dbReference>
<dbReference type="PROSITE" id="PS50850">
    <property type="entry name" value="MFS"/>
    <property type="match status" value="1"/>
</dbReference>
<dbReference type="InterPro" id="IPR036259">
    <property type="entry name" value="MFS_trans_sf"/>
</dbReference>
<dbReference type="RefSeq" id="WP_069678973.1">
    <property type="nucleotide sequence ID" value="NZ_CP017253.2"/>
</dbReference>
<feature type="transmembrane region" description="Helical" evidence="6">
    <location>
        <begin position="46"/>
        <end position="65"/>
    </location>
</feature>
<dbReference type="Pfam" id="PF07690">
    <property type="entry name" value="MFS_1"/>
    <property type="match status" value="1"/>
</dbReference>
<evidence type="ECO:0000256" key="3">
    <source>
        <dbReference type="ARBA" id="ARBA00022692"/>
    </source>
</evidence>
<accession>A0A1D7XHK0</accession>
<evidence type="ECO:0000256" key="1">
    <source>
        <dbReference type="ARBA" id="ARBA00004651"/>
    </source>
</evidence>
<dbReference type="Gene3D" id="1.20.1250.20">
    <property type="entry name" value="MFS general substrate transporter like domains"/>
    <property type="match status" value="2"/>
</dbReference>
<feature type="domain" description="Major facilitator superfamily (MFS) profile" evidence="7">
    <location>
        <begin position="1"/>
        <end position="392"/>
    </location>
</feature>
<keyword evidence="2" id="KW-0813">Transport</keyword>
<comment type="subcellular location">
    <subcellularLocation>
        <location evidence="1">Cell membrane</location>
        <topology evidence="1">Multi-pass membrane protein</topology>
    </subcellularLocation>
</comment>
<dbReference type="GO" id="GO:0005886">
    <property type="term" value="C:plasma membrane"/>
    <property type="evidence" value="ECO:0007669"/>
    <property type="project" value="UniProtKB-SubCell"/>
</dbReference>
<proteinExistence type="predicted"/>